<proteinExistence type="predicted"/>
<sequence>MIITTVKYYDTDSKLVRQYILKSMTISCS</sequence>
<evidence type="ECO:0000313" key="2">
    <source>
        <dbReference type="Proteomes" id="UP000269154"/>
    </source>
</evidence>
<dbReference type="Proteomes" id="UP000269154">
    <property type="component" value="Unassembled WGS sequence"/>
</dbReference>
<protein>
    <submittedName>
        <fullName evidence="1">DUF3124 domain-containing protein</fullName>
    </submittedName>
</protein>
<dbReference type="EMBL" id="RCBY01000175">
    <property type="protein sequence ID" value="RQH30666.1"/>
    <property type="molecule type" value="Genomic_DNA"/>
</dbReference>
<reference evidence="1 2" key="1">
    <citation type="journal article" date="2018" name="ACS Chem. Biol.">
        <title>Ketoreductase domain dysfunction expands chemodiversity: malyngamide biosynthesis in the cyanobacterium Okeania hirsuta.</title>
        <authorList>
            <person name="Moss N.A."/>
            <person name="Leao T."/>
            <person name="Rankin M."/>
            <person name="McCullough T.M."/>
            <person name="Qu P."/>
            <person name="Korobeynikov A."/>
            <person name="Smith J.L."/>
            <person name="Gerwick L."/>
            <person name="Gerwick W.H."/>
        </authorList>
    </citation>
    <scope>NUCLEOTIDE SEQUENCE [LARGE SCALE GENOMIC DNA]</scope>
    <source>
        <strain evidence="1 2">PAB10Feb10-1</strain>
    </source>
</reference>
<name>A0A3N6NWW1_9CYAN</name>
<evidence type="ECO:0000313" key="1">
    <source>
        <dbReference type="EMBL" id="RQH30666.1"/>
    </source>
</evidence>
<dbReference type="AlphaFoldDB" id="A0A3N6NWW1"/>
<comment type="caution">
    <text evidence="1">The sequence shown here is derived from an EMBL/GenBank/DDBJ whole genome shotgun (WGS) entry which is preliminary data.</text>
</comment>
<accession>A0A3N6NWW1</accession>
<keyword evidence="2" id="KW-1185">Reference proteome</keyword>
<organism evidence="1 2">
    <name type="scientific">Okeania hirsuta</name>
    <dbReference type="NCBI Taxonomy" id="1458930"/>
    <lineage>
        <taxon>Bacteria</taxon>
        <taxon>Bacillati</taxon>
        <taxon>Cyanobacteriota</taxon>
        <taxon>Cyanophyceae</taxon>
        <taxon>Oscillatoriophycideae</taxon>
        <taxon>Oscillatoriales</taxon>
        <taxon>Microcoleaceae</taxon>
        <taxon>Okeania</taxon>
    </lineage>
</organism>
<gene>
    <name evidence="1" type="ORF">D5R40_23705</name>
</gene>